<evidence type="ECO:0000313" key="9">
    <source>
        <dbReference type="EMBL" id="MEN1947986.1"/>
    </source>
</evidence>
<evidence type="ECO:0000256" key="3">
    <source>
        <dbReference type="ARBA" id="ARBA00022475"/>
    </source>
</evidence>
<name>A0ABU9W7J5_9MICO</name>
<dbReference type="RefSeq" id="WP_342115791.1">
    <property type="nucleotide sequence ID" value="NZ_JBCAUN010000003.1"/>
</dbReference>
<feature type="transmembrane region" description="Helical" evidence="7">
    <location>
        <begin position="87"/>
        <end position="105"/>
    </location>
</feature>
<proteinExistence type="inferred from homology"/>
<evidence type="ECO:0000256" key="5">
    <source>
        <dbReference type="ARBA" id="ARBA00022989"/>
    </source>
</evidence>
<feature type="transmembrane region" description="Helical" evidence="7">
    <location>
        <begin position="193"/>
        <end position="211"/>
    </location>
</feature>
<comment type="subcellular location">
    <subcellularLocation>
        <location evidence="1">Cell membrane</location>
        <topology evidence="1">Multi-pass membrane protein</topology>
    </subcellularLocation>
</comment>
<feature type="transmembrane region" description="Helical" evidence="7">
    <location>
        <begin position="281"/>
        <end position="300"/>
    </location>
</feature>
<feature type="transmembrane region" description="Helical" evidence="7">
    <location>
        <begin position="137"/>
        <end position="153"/>
    </location>
</feature>
<feature type="transmembrane region" description="Helical" evidence="7">
    <location>
        <begin position="56"/>
        <end position="75"/>
    </location>
</feature>
<keyword evidence="9" id="KW-0012">Acyltransferase</keyword>
<sequence>MSDPLAPTAKPRMIWMDSLRGGAILLVILWHSSGILVRFGYGHAPDWLIGFNEFFAPYRMPTLMFLSGMLLPASLRKPLPTYFSGKLRLIAWPFVVWTVLWILLFPSPNTLLSFNLWTTSYLWYLLYILVFYAIAPLVRWVPGWILVLLPWVATGFTDDMNRRRFFFLMGFFFLGKLVAENRAVLDRVLASRWIWASVPIAVGFGVASAVYGPWRYYGLLAIFSVVGVLCGVKIAQLTTTRRGTAAIRFVGRNSLIYYVTHFPVITAIVMLGSTLGVPNGAMIVVGGIGALLVGTLAVWLSKHSWLRLLFAFPELRFRRSTQTKTITADPPPTLSTP</sequence>
<comment type="caution">
    <text evidence="9">The sequence shown here is derived from an EMBL/GenBank/DDBJ whole genome shotgun (WGS) entry which is preliminary data.</text>
</comment>
<keyword evidence="3" id="KW-1003">Cell membrane</keyword>
<evidence type="ECO:0000256" key="7">
    <source>
        <dbReference type="SAM" id="Phobius"/>
    </source>
</evidence>
<evidence type="ECO:0000256" key="1">
    <source>
        <dbReference type="ARBA" id="ARBA00004651"/>
    </source>
</evidence>
<evidence type="ECO:0000256" key="6">
    <source>
        <dbReference type="ARBA" id="ARBA00023136"/>
    </source>
</evidence>
<feature type="transmembrane region" description="Helical" evidence="7">
    <location>
        <begin position="111"/>
        <end position="130"/>
    </location>
</feature>
<evidence type="ECO:0000256" key="2">
    <source>
        <dbReference type="ARBA" id="ARBA00007400"/>
    </source>
</evidence>
<dbReference type="Proteomes" id="UP001425155">
    <property type="component" value="Unassembled WGS sequence"/>
</dbReference>
<feature type="domain" description="Acyltransferase 3" evidence="8">
    <location>
        <begin position="14"/>
        <end position="297"/>
    </location>
</feature>
<keyword evidence="5 7" id="KW-1133">Transmembrane helix</keyword>
<evidence type="ECO:0000256" key="4">
    <source>
        <dbReference type="ARBA" id="ARBA00022692"/>
    </source>
</evidence>
<evidence type="ECO:0000259" key="8">
    <source>
        <dbReference type="Pfam" id="PF01757"/>
    </source>
</evidence>
<gene>
    <name evidence="9" type="ORF">WJX64_15615</name>
</gene>
<feature type="transmembrane region" description="Helical" evidence="7">
    <location>
        <begin position="255"/>
        <end position="275"/>
    </location>
</feature>
<keyword evidence="4 7" id="KW-0812">Transmembrane</keyword>
<feature type="transmembrane region" description="Helical" evidence="7">
    <location>
        <begin position="217"/>
        <end position="235"/>
    </location>
</feature>
<organism evidence="9 10">
    <name type="scientific">Leifsonia stereocauli</name>
    <dbReference type="NCBI Taxonomy" id="3134136"/>
    <lineage>
        <taxon>Bacteria</taxon>
        <taxon>Bacillati</taxon>
        <taxon>Actinomycetota</taxon>
        <taxon>Actinomycetes</taxon>
        <taxon>Micrococcales</taxon>
        <taxon>Microbacteriaceae</taxon>
        <taxon>Leifsonia</taxon>
    </lineage>
</organism>
<dbReference type="PANTHER" id="PTHR40074">
    <property type="entry name" value="O-ACETYLTRANSFERASE WECH"/>
    <property type="match status" value="1"/>
</dbReference>
<dbReference type="EMBL" id="JBCLVG010000003">
    <property type="protein sequence ID" value="MEN1947986.1"/>
    <property type="molecule type" value="Genomic_DNA"/>
</dbReference>
<dbReference type="EC" id="2.3.1.-" evidence="9"/>
<reference evidence="9 10" key="1">
    <citation type="submission" date="2024-03" db="EMBL/GenBank/DDBJ databases">
        <title>YIM 134122 draft genome.</title>
        <authorList>
            <person name="Zuo S."/>
            <person name="Xiong L."/>
        </authorList>
    </citation>
    <scope>NUCLEOTIDE SEQUENCE [LARGE SCALE GENOMIC DNA]</scope>
    <source>
        <strain evidence="9 10">YIM 134122</strain>
    </source>
</reference>
<accession>A0ABU9W7J5</accession>
<protein>
    <submittedName>
        <fullName evidence="9">Acyltransferase</fullName>
        <ecNumber evidence="9">2.3.1.-</ecNumber>
    </submittedName>
</protein>
<dbReference type="InterPro" id="IPR002656">
    <property type="entry name" value="Acyl_transf_3_dom"/>
</dbReference>
<keyword evidence="9" id="KW-0808">Transferase</keyword>
<dbReference type="GO" id="GO:0016746">
    <property type="term" value="F:acyltransferase activity"/>
    <property type="evidence" value="ECO:0007669"/>
    <property type="project" value="UniProtKB-KW"/>
</dbReference>
<feature type="transmembrane region" description="Helical" evidence="7">
    <location>
        <begin position="21"/>
        <end position="41"/>
    </location>
</feature>
<dbReference type="Pfam" id="PF01757">
    <property type="entry name" value="Acyl_transf_3"/>
    <property type="match status" value="1"/>
</dbReference>
<evidence type="ECO:0000313" key="10">
    <source>
        <dbReference type="Proteomes" id="UP001425155"/>
    </source>
</evidence>
<keyword evidence="6 7" id="KW-0472">Membrane</keyword>
<comment type="similarity">
    <text evidence="2">Belongs to the acyltransferase 3 family.</text>
</comment>
<keyword evidence="10" id="KW-1185">Reference proteome</keyword>
<dbReference type="PANTHER" id="PTHR40074:SF2">
    <property type="entry name" value="O-ACETYLTRANSFERASE WECH"/>
    <property type="match status" value="1"/>
</dbReference>